<dbReference type="InterPro" id="IPR002347">
    <property type="entry name" value="SDR_fam"/>
</dbReference>
<accession>A0A0D2GDN1</accession>
<dbReference type="VEuPathDB" id="FungiDB:Z517_08702"/>
<evidence type="ECO:0000256" key="2">
    <source>
        <dbReference type="ARBA" id="ARBA00022857"/>
    </source>
</evidence>
<dbReference type="RefSeq" id="XP_013282671.1">
    <property type="nucleotide sequence ID" value="XM_013427217.1"/>
</dbReference>
<dbReference type="SUPFAM" id="SSF51735">
    <property type="entry name" value="NAD(P)-binding Rossmann-fold domains"/>
    <property type="match status" value="1"/>
</dbReference>
<dbReference type="GeneID" id="25308192"/>
<dbReference type="GO" id="GO:0016491">
    <property type="term" value="F:oxidoreductase activity"/>
    <property type="evidence" value="ECO:0007669"/>
    <property type="project" value="UniProtKB-KW"/>
</dbReference>
<organism evidence="5 6">
    <name type="scientific">Fonsecaea pedrosoi CBS 271.37</name>
    <dbReference type="NCBI Taxonomy" id="1442368"/>
    <lineage>
        <taxon>Eukaryota</taxon>
        <taxon>Fungi</taxon>
        <taxon>Dikarya</taxon>
        <taxon>Ascomycota</taxon>
        <taxon>Pezizomycotina</taxon>
        <taxon>Eurotiomycetes</taxon>
        <taxon>Chaetothyriomycetidae</taxon>
        <taxon>Chaetothyriales</taxon>
        <taxon>Herpotrichiellaceae</taxon>
        <taxon>Fonsecaea</taxon>
    </lineage>
</organism>
<dbReference type="Proteomes" id="UP000053029">
    <property type="component" value="Unassembled WGS sequence"/>
</dbReference>
<dbReference type="PRINTS" id="PR00080">
    <property type="entry name" value="SDRFAMILY"/>
</dbReference>
<gene>
    <name evidence="5" type="ORF">Z517_08702</name>
</gene>
<comment type="similarity">
    <text evidence="1">Belongs to the short-chain dehydrogenases/reductases (SDR) family.</text>
</comment>
<dbReference type="PRINTS" id="PR00081">
    <property type="entry name" value="GDHRDH"/>
</dbReference>
<keyword evidence="3" id="KW-0560">Oxidoreductase</keyword>
<dbReference type="AlphaFoldDB" id="A0A0D2GDN1"/>
<dbReference type="EMBL" id="KN846973">
    <property type="protein sequence ID" value="KIW78863.1"/>
    <property type="molecule type" value="Genomic_DNA"/>
</dbReference>
<keyword evidence="2" id="KW-0521">NADP</keyword>
<sequence>MSFKGKAVAITGAASGIALTLAKLLAERGARLALADLNEAALNKVVQEFQGQGVEVVGTVLNVASSDAVDNWINSTVAHFGGLDAAANLAAIDGGFNDVKDLKNETWDKVIAVTLSGTMYCVRAQIRVMKSGGSIVNASSLSGTFGRPGLGAYVCAKHAIVGLTKTVAKEVGSQGIRINAVAPGPIDTPMLEKLLSGPRSSGSSQTTSTYTNLPLRRKGKPDEVAKLFAFLLSDDASFITGAVVPIDGGAAA</sequence>
<evidence type="ECO:0000313" key="6">
    <source>
        <dbReference type="Proteomes" id="UP000053029"/>
    </source>
</evidence>
<dbReference type="PROSITE" id="PS00061">
    <property type="entry name" value="ADH_SHORT"/>
    <property type="match status" value="1"/>
</dbReference>
<dbReference type="OrthoDB" id="1669814at2759"/>
<reference evidence="5 6" key="1">
    <citation type="submission" date="2015-01" db="EMBL/GenBank/DDBJ databases">
        <title>The Genome Sequence of Fonsecaea pedrosoi CBS 271.37.</title>
        <authorList>
            <consortium name="The Broad Institute Genomics Platform"/>
            <person name="Cuomo C."/>
            <person name="de Hoog S."/>
            <person name="Gorbushina A."/>
            <person name="Stielow B."/>
            <person name="Teixiera M."/>
            <person name="Abouelleil A."/>
            <person name="Chapman S.B."/>
            <person name="Priest M."/>
            <person name="Young S.K."/>
            <person name="Wortman J."/>
            <person name="Nusbaum C."/>
            <person name="Birren B."/>
        </authorList>
    </citation>
    <scope>NUCLEOTIDE SEQUENCE [LARGE SCALE GENOMIC DNA]</scope>
    <source>
        <strain evidence="5 6">CBS 271.37</strain>
    </source>
</reference>
<dbReference type="Gene3D" id="3.40.50.720">
    <property type="entry name" value="NAD(P)-binding Rossmann-like Domain"/>
    <property type="match status" value="1"/>
</dbReference>
<dbReference type="InterPro" id="IPR020904">
    <property type="entry name" value="Sc_DH/Rdtase_CS"/>
</dbReference>
<dbReference type="InterPro" id="IPR036291">
    <property type="entry name" value="NAD(P)-bd_dom_sf"/>
</dbReference>
<dbReference type="Pfam" id="PF13561">
    <property type="entry name" value="adh_short_C2"/>
    <property type="match status" value="1"/>
</dbReference>
<dbReference type="CDD" id="cd05233">
    <property type="entry name" value="SDR_c"/>
    <property type="match status" value="1"/>
</dbReference>
<dbReference type="HOGENOM" id="CLU_010194_1_0_1"/>
<protein>
    <submittedName>
        <fullName evidence="5">Uncharacterized protein</fullName>
    </submittedName>
</protein>
<evidence type="ECO:0000313" key="5">
    <source>
        <dbReference type="EMBL" id="KIW78863.1"/>
    </source>
</evidence>
<dbReference type="PANTHER" id="PTHR24321:SF8">
    <property type="entry name" value="ESTRADIOL 17-BETA-DEHYDROGENASE 8-RELATED"/>
    <property type="match status" value="1"/>
</dbReference>
<dbReference type="FunFam" id="3.40.50.720:FF:000084">
    <property type="entry name" value="Short-chain dehydrogenase reductase"/>
    <property type="match status" value="1"/>
</dbReference>
<feature type="region of interest" description="Disordered" evidence="4">
    <location>
        <begin position="195"/>
        <end position="215"/>
    </location>
</feature>
<feature type="compositionally biased region" description="Low complexity" evidence="4">
    <location>
        <begin position="200"/>
        <end position="211"/>
    </location>
</feature>
<proteinExistence type="inferred from homology"/>
<evidence type="ECO:0000256" key="4">
    <source>
        <dbReference type="SAM" id="MobiDB-lite"/>
    </source>
</evidence>
<keyword evidence="6" id="KW-1185">Reference proteome</keyword>
<evidence type="ECO:0000256" key="3">
    <source>
        <dbReference type="ARBA" id="ARBA00023002"/>
    </source>
</evidence>
<evidence type="ECO:0000256" key="1">
    <source>
        <dbReference type="ARBA" id="ARBA00006484"/>
    </source>
</evidence>
<dbReference type="STRING" id="1442368.A0A0D2GDN1"/>
<dbReference type="PANTHER" id="PTHR24321">
    <property type="entry name" value="DEHYDROGENASES, SHORT CHAIN"/>
    <property type="match status" value="1"/>
</dbReference>
<name>A0A0D2GDN1_9EURO</name>